<name>A0A1V2IAV6_9ACTN</name>
<sequence length="60" mass="6168">MVRELAAPVPAEALVPVPRVVPPVACALFAPPVAEVFEDAAVLVRLALAVVVVVVRSVAI</sequence>
<keyword evidence="2" id="KW-1185">Reference proteome</keyword>
<dbReference type="EMBL" id="MOMC01000028">
    <property type="protein sequence ID" value="ONH30237.1"/>
    <property type="molecule type" value="Genomic_DNA"/>
</dbReference>
<proteinExistence type="predicted"/>
<evidence type="ECO:0000313" key="1">
    <source>
        <dbReference type="EMBL" id="ONH30237.1"/>
    </source>
</evidence>
<reference evidence="2" key="1">
    <citation type="submission" date="2016-10" db="EMBL/GenBank/DDBJ databases">
        <title>Frankia sp. NRRL B-16386 Genome sequencing.</title>
        <authorList>
            <person name="Ghodhbane-Gtari F."/>
            <person name="Swanson E."/>
            <person name="Gueddou A."/>
            <person name="Hezbri K."/>
            <person name="Ktari K."/>
            <person name="Nouioui I."/>
            <person name="Morris K."/>
            <person name="Simpson S."/>
            <person name="Abebe-Akele F."/>
            <person name="Thomas K."/>
            <person name="Gtari M."/>
            <person name="Tisa L.S."/>
        </authorList>
    </citation>
    <scope>NUCLEOTIDE SEQUENCE [LARGE SCALE GENOMIC DNA]</scope>
    <source>
        <strain evidence="2">NRRL B-16386</strain>
    </source>
</reference>
<organism evidence="1 2">
    <name type="scientific">Pseudofrankia asymbiotica</name>
    <dbReference type="NCBI Taxonomy" id="1834516"/>
    <lineage>
        <taxon>Bacteria</taxon>
        <taxon>Bacillati</taxon>
        <taxon>Actinomycetota</taxon>
        <taxon>Actinomycetes</taxon>
        <taxon>Frankiales</taxon>
        <taxon>Frankiaceae</taxon>
        <taxon>Pseudofrankia</taxon>
    </lineage>
</organism>
<comment type="caution">
    <text evidence="1">The sequence shown here is derived from an EMBL/GenBank/DDBJ whole genome shotgun (WGS) entry which is preliminary data.</text>
</comment>
<dbReference type="AlphaFoldDB" id="A0A1V2IAV6"/>
<accession>A0A1V2IAV6</accession>
<gene>
    <name evidence="1" type="ORF">BL253_15100</name>
</gene>
<dbReference type="Proteomes" id="UP000188929">
    <property type="component" value="Unassembled WGS sequence"/>
</dbReference>
<evidence type="ECO:0000313" key="2">
    <source>
        <dbReference type="Proteomes" id="UP000188929"/>
    </source>
</evidence>
<protein>
    <submittedName>
        <fullName evidence="1">Uncharacterized protein</fullName>
    </submittedName>
</protein>